<dbReference type="EMBL" id="JYDP01000013">
    <property type="protein sequence ID" value="KRZ16142.1"/>
    <property type="molecule type" value="Genomic_DNA"/>
</dbReference>
<gene>
    <name evidence="2" type="ORF">T11_4888</name>
</gene>
<accession>A0A0V1HZI1</accession>
<comment type="caution">
    <text evidence="2">The sequence shown here is derived from an EMBL/GenBank/DDBJ whole genome shotgun (WGS) entry which is preliminary data.</text>
</comment>
<reference evidence="2 3" key="1">
    <citation type="submission" date="2015-01" db="EMBL/GenBank/DDBJ databases">
        <title>Evolution of Trichinella species and genotypes.</title>
        <authorList>
            <person name="Korhonen P.K."/>
            <person name="Edoardo P."/>
            <person name="Giuseppe L.R."/>
            <person name="Gasser R.B."/>
        </authorList>
    </citation>
    <scope>NUCLEOTIDE SEQUENCE [LARGE SCALE GENOMIC DNA]</scope>
    <source>
        <strain evidence="2">ISS1029</strain>
    </source>
</reference>
<evidence type="ECO:0000313" key="3">
    <source>
        <dbReference type="Proteomes" id="UP000055024"/>
    </source>
</evidence>
<protein>
    <submittedName>
        <fullName evidence="2">Uncharacterized protein</fullName>
    </submittedName>
</protein>
<dbReference type="Proteomes" id="UP000055024">
    <property type="component" value="Unassembled WGS sequence"/>
</dbReference>
<feature type="transmembrane region" description="Helical" evidence="1">
    <location>
        <begin position="12"/>
        <end position="29"/>
    </location>
</feature>
<proteinExistence type="predicted"/>
<evidence type="ECO:0000313" key="2">
    <source>
        <dbReference type="EMBL" id="KRZ16142.1"/>
    </source>
</evidence>
<keyword evidence="1" id="KW-1133">Transmembrane helix</keyword>
<name>A0A0V1HZI1_9BILA</name>
<dbReference type="AlphaFoldDB" id="A0A0V1HZI1"/>
<feature type="transmembrane region" description="Helical" evidence="1">
    <location>
        <begin position="41"/>
        <end position="65"/>
    </location>
</feature>
<evidence type="ECO:0000256" key="1">
    <source>
        <dbReference type="SAM" id="Phobius"/>
    </source>
</evidence>
<organism evidence="2 3">
    <name type="scientific">Trichinella zimbabwensis</name>
    <dbReference type="NCBI Taxonomy" id="268475"/>
    <lineage>
        <taxon>Eukaryota</taxon>
        <taxon>Metazoa</taxon>
        <taxon>Ecdysozoa</taxon>
        <taxon>Nematoda</taxon>
        <taxon>Enoplea</taxon>
        <taxon>Dorylaimia</taxon>
        <taxon>Trichinellida</taxon>
        <taxon>Trichinellidae</taxon>
        <taxon>Trichinella</taxon>
    </lineage>
</organism>
<sequence>MHYIHRSSGIGRRPLGTSVVLLFLWSVVLEFGENYYKKGRLFLFLESFASSIMCRLLLVSLGGMYPSVILAAERIDAYGGIVLITVGSNERIGCNAKPNVSSHCSIGQVRPLLCIIVHKGGLSGADVNVEVYIPCCNNCHVPLVHLSHYWAIVGNSCNQVSGNVGKIIHNLFTAVGSVVLKYLRRSVSNEYHLWNRKAVFLFPYSLQCSEFYIEVKA</sequence>
<keyword evidence="1" id="KW-0812">Transmembrane</keyword>
<keyword evidence="1" id="KW-0472">Membrane</keyword>
<keyword evidence="3" id="KW-1185">Reference proteome</keyword>